<keyword evidence="8" id="KW-1185">Reference proteome</keyword>
<evidence type="ECO:0000256" key="1">
    <source>
        <dbReference type="ARBA" id="ARBA00004196"/>
    </source>
</evidence>
<dbReference type="CDD" id="cd01146">
    <property type="entry name" value="FhuD"/>
    <property type="match status" value="1"/>
</dbReference>
<feature type="signal peptide" evidence="5">
    <location>
        <begin position="1"/>
        <end position="22"/>
    </location>
</feature>
<evidence type="ECO:0000313" key="8">
    <source>
        <dbReference type="Proteomes" id="UP001164390"/>
    </source>
</evidence>
<dbReference type="Gene3D" id="3.40.50.1980">
    <property type="entry name" value="Nitrogenase molybdenum iron protein domain"/>
    <property type="match status" value="2"/>
</dbReference>
<name>A0AA46YME9_9ACTN</name>
<dbReference type="PROSITE" id="PS51257">
    <property type="entry name" value="PROKAR_LIPOPROTEIN"/>
    <property type="match status" value="1"/>
</dbReference>
<dbReference type="EMBL" id="CP094970">
    <property type="protein sequence ID" value="UYM06461.1"/>
    <property type="molecule type" value="Genomic_DNA"/>
</dbReference>
<dbReference type="GO" id="GO:0030288">
    <property type="term" value="C:outer membrane-bounded periplasmic space"/>
    <property type="evidence" value="ECO:0007669"/>
    <property type="project" value="TreeGrafter"/>
</dbReference>
<reference evidence="7" key="1">
    <citation type="submission" date="2022-01" db="EMBL/GenBank/DDBJ databases">
        <title>Nocardioidaceae gen. sp. A5X3R13.</title>
        <authorList>
            <person name="Lopez Marin M.A."/>
            <person name="Uhlik O."/>
        </authorList>
    </citation>
    <scope>NUCLEOTIDE SEQUENCE</scope>
    <source>
        <strain evidence="7">A5X3R13</strain>
    </source>
</reference>
<proteinExistence type="inferred from homology"/>
<dbReference type="Proteomes" id="UP001164390">
    <property type="component" value="Chromosome"/>
</dbReference>
<feature type="domain" description="Fe/B12 periplasmic-binding" evidence="6">
    <location>
        <begin position="52"/>
        <end position="305"/>
    </location>
</feature>
<dbReference type="Pfam" id="PF01497">
    <property type="entry name" value="Peripla_BP_2"/>
    <property type="match status" value="1"/>
</dbReference>
<evidence type="ECO:0000256" key="5">
    <source>
        <dbReference type="SAM" id="SignalP"/>
    </source>
</evidence>
<gene>
    <name evidence="7" type="ORF">L0C25_05135</name>
</gene>
<dbReference type="AlphaFoldDB" id="A0AA46YME9"/>
<evidence type="ECO:0000256" key="4">
    <source>
        <dbReference type="ARBA" id="ARBA00022729"/>
    </source>
</evidence>
<protein>
    <submittedName>
        <fullName evidence="7">Iron-siderophore ABC transporter substrate-binding protein</fullName>
    </submittedName>
</protein>
<evidence type="ECO:0000256" key="3">
    <source>
        <dbReference type="ARBA" id="ARBA00022448"/>
    </source>
</evidence>
<keyword evidence="4 5" id="KW-0732">Signal</keyword>
<dbReference type="SUPFAM" id="SSF53807">
    <property type="entry name" value="Helical backbone' metal receptor"/>
    <property type="match status" value="1"/>
</dbReference>
<comment type="subcellular location">
    <subcellularLocation>
        <location evidence="1">Cell envelope</location>
    </subcellularLocation>
</comment>
<dbReference type="InterPro" id="IPR051313">
    <property type="entry name" value="Bact_iron-sidero_bind"/>
</dbReference>
<dbReference type="GO" id="GO:1901678">
    <property type="term" value="P:iron coordination entity transport"/>
    <property type="evidence" value="ECO:0007669"/>
    <property type="project" value="UniProtKB-ARBA"/>
</dbReference>
<evidence type="ECO:0000259" key="6">
    <source>
        <dbReference type="PROSITE" id="PS50983"/>
    </source>
</evidence>
<accession>A0AA46YME9</accession>
<dbReference type="RefSeq" id="WP_271635366.1">
    <property type="nucleotide sequence ID" value="NZ_CP094970.1"/>
</dbReference>
<dbReference type="PANTHER" id="PTHR30532">
    <property type="entry name" value="IRON III DICITRATE-BINDING PERIPLASMIC PROTEIN"/>
    <property type="match status" value="1"/>
</dbReference>
<sequence length="305" mass="32203">MTHRLGATIAACLLLLGIAACGGLDDTSDSAARTRTVDTANGPVEVPERPERVVVLDTGELDDALALGVTPVGAVTTDVDSEFLGYLGDRTDGIEPVGTITEPNLEKIAALEPDVILSSKVRHEALYDQLSDIAPTVFSENVGYPWKQNFRLHAEALGLEGKAADLMAAYEAKAARVDKALPDDTVISLVRFVPDQTRLYSDKSFSGVITADVGAQVPEPARGADTFVELSPEKLGLADADYLLTSTYGAAEDTEQAAITKSGLWTNLDAVEDGRTGQIDDDLITGIGILAANEVLDSMDSAFAH</sequence>
<dbReference type="PANTHER" id="PTHR30532:SF21">
    <property type="entry name" value="SIDEROPHORE-BINDING LIPOPROTEIN YFIY-RELATED"/>
    <property type="match status" value="1"/>
</dbReference>
<evidence type="ECO:0000313" key="7">
    <source>
        <dbReference type="EMBL" id="UYM06461.1"/>
    </source>
</evidence>
<feature type="chain" id="PRO_5041278293" evidence="5">
    <location>
        <begin position="23"/>
        <end position="305"/>
    </location>
</feature>
<evidence type="ECO:0000256" key="2">
    <source>
        <dbReference type="ARBA" id="ARBA00008814"/>
    </source>
</evidence>
<comment type="similarity">
    <text evidence="2">Belongs to the bacterial solute-binding protein 8 family.</text>
</comment>
<keyword evidence="3" id="KW-0813">Transport</keyword>
<dbReference type="InterPro" id="IPR002491">
    <property type="entry name" value="ABC_transptr_periplasmic_BD"/>
</dbReference>
<dbReference type="KEGG" id="sgrg:L0C25_05135"/>
<organism evidence="7 8">
    <name type="scientific">Solicola gregarius</name>
    <dbReference type="NCBI Taxonomy" id="2908642"/>
    <lineage>
        <taxon>Bacteria</taxon>
        <taxon>Bacillati</taxon>
        <taxon>Actinomycetota</taxon>
        <taxon>Actinomycetes</taxon>
        <taxon>Propionibacteriales</taxon>
        <taxon>Nocardioidaceae</taxon>
        <taxon>Solicola</taxon>
    </lineage>
</organism>
<dbReference type="PROSITE" id="PS50983">
    <property type="entry name" value="FE_B12_PBP"/>
    <property type="match status" value="1"/>
</dbReference>